<dbReference type="Pfam" id="PF02926">
    <property type="entry name" value="THUMP"/>
    <property type="match status" value="1"/>
</dbReference>
<dbReference type="Pfam" id="PF01170">
    <property type="entry name" value="UPF0020"/>
    <property type="match status" value="1"/>
</dbReference>
<dbReference type="STRING" id="537013.CLOSTMETH_00103"/>
<dbReference type="InterPro" id="IPR054170">
    <property type="entry name" value="RlmL_1st"/>
</dbReference>
<keyword evidence="2" id="KW-0808">Transferase</keyword>
<dbReference type="AlphaFoldDB" id="C0E8F8"/>
<dbReference type="Proteomes" id="UP000003340">
    <property type="component" value="Unassembled WGS sequence"/>
</dbReference>
<accession>C0E8F8</accession>
<dbReference type="InterPro" id="IPR053943">
    <property type="entry name" value="RlmKL-like_Mtase_CS"/>
</dbReference>
<dbReference type="GO" id="GO:0008990">
    <property type="term" value="F:rRNA (guanine-N2-)-methyltransferase activity"/>
    <property type="evidence" value="ECO:0007669"/>
    <property type="project" value="TreeGrafter"/>
</dbReference>
<dbReference type="PROSITE" id="PS51165">
    <property type="entry name" value="THUMP"/>
    <property type="match status" value="1"/>
</dbReference>
<protein>
    <recommendedName>
        <fullName evidence="4">THUMP domain-containing protein</fullName>
    </recommendedName>
</protein>
<dbReference type="PROSITE" id="PS00092">
    <property type="entry name" value="N6_MTASE"/>
    <property type="match status" value="1"/>
</dbReference>
<evidence type="ECO:0000259" key="4">
    <source>
        <dbReference type="PROSITE" id="PS51165"/>
    </source>
</evidence>
<dbReference type="InterPro" id="IPR004114">
    <property type="entry name" value="THUMP_dom"/>
</dbReference>
<evidence type="ECO:0000313" key="6">
    <source>
        <dbReference type="Proteomes" id="UP000003340"/>
    </source>
</evidence>
<proteinExistence type="predicted"/>
<comment type="caution">
    <text evidence="5">The sequence shown here is derived from an EMBL/GenBank/DDBJ whole genome shotgun (WGS) entry which is preliminary data.</text>
</comment>
<dbReference type="SMART" id="SM00981">
    <property type="entry name" value="THUMP"/>
    <property type="match status" value="1"/>
</dbReference>
<dbReference type="InterPro" id="IPR002052">
    <property type="entry name" value="DNA_methylase_N6_adenine_CS"/>
</dbReference>
<dbReference type="HOGENOM" id="CLU_032119_3_1_9"/>
<sequence length="371" mass="42060">MKMQMTCPCHFGLESVLSGEIKRMGGENVTVVDGKVNFEGDFELLARANMGLRTAERVLIKLAEFRAESFEELFQGVKAAPLEEFIGVHDAFPVKGHSLNSQLHSVPDCQSIIKKAAVERLKERYHVSWFEETGPVHQLQFTILKDVVSLFLDTSGPGLHKRGYRKNSNDAPIKETLAAGIIDLAHVKPFSTVYDPFCGSGTFLIESTTKALGIAPGLNRRFAAEKWDQIPGQVWAQERGRALDLIRRDAEFKAFGFDIDMQAVELSRDNAKKAGVLPRIRFAQGDISNFEPSEEKGIVICNPPYGERMLEIRQAEELYKKMGEVFVPNRGLNYYIISPHEEFERLFGRKADKRRKLYNGMIKCQLYMYFK</sequence>
<dbReference type="GO" id="GO:0070043">
    <property type="term" value="F:rRNA (guanine-N7-)-methyltransferase activity"/>
    <property type="evidence" value="ECO:0007669"/>
    <property type="project" value="TreeGrafter"/>
</dbReference>
<feature type="domain" description="THUMP" evidence="4">
    <location>
        <begin position="44"/>
        <end position="154"/>
    </location>
</feature>
<dbReference type="PANTHER" id="PTHR47313">
    <property type="entry name" value="RIBOSOMAL RNA LARGE SUBUNIT METHYLTRANSFERASE K/L"/>
    <property type="match status" value="1"/>
</dbReference>
<reference evidence="5 6" key="2">
    <citation type="submission" date="2009-02" db="EMBL/GenBank/DDBJ databases">
        <title>Draft genome sequence of Clostridium methylpentosum (DSM 5476).</title>
        <authorList>
            <person name="Sudarsanam P."/>
            <person name="Ley R."/>
            <person name="Guruge J."/>
            <person name="Turnbaugh P.J."/>
            <person name="Mahowald M."/>
            <person name="Liep D."/>
            <person name="Gordon J."/>
        </authorList>
    </citation>
    <scope>NUCLEOTIDE SEQUENCE [LARGE SCALE GENOMIC DNA]</scope>
    <source>
        <strain evidence="5 6">DSM 5476</strain>
    </source>
</reference>
<name>C0E8F8_9FIRM</name>
<dbReference type="Gene3D" id="3.30.2130.30">
    <property type="match status" value="1"/>
</dbReference>
<dbReference type="eggNOG" id="COG0116">
    <property type="taxonomic scope" value="Bacteria"/>
</dbReference>
<dbReference type="Gene3D" id="3.40.50.150">
    <property type="entry name" value="Vaccinia Virus protein VP39"/>
    <property type="match status" value="1"/>
</dbReference>
<gene>
    <name evidence="5" type="ORF">CLOSTMETH_00103</name>
</gene>
<keyword evidence="3" id="KW-0694">RNA-binding</keyword>
<keyword evidence="6" id="KW-1185">Reference proteome</keyword>
<evidence type="ECO:0000256" key="1">
    <source>
        <dbReference type="ARBA" id="ARBA00022603"/>
    </source>
</evidence>
<dbReference type="PRINTS" id="PR00507">
    <property type="entry name" value="N12N6MTFRASE"/>
</dbReference>
<dbReference type="SUPFAM" id="SSF53335">
    <property type="entry name" value="S-adenosyl-L-methionine-dependent methyltransferases"/>
    <property type="match status" value="1"/>
</dbReference>
<keyword evidence="1" id="KW-0489">Methyltransferase</keyword>
<dbReference type="InterPro" id="IPR029063">
    <property type="entry name" value="SAM-dependent_MTases_sf"/>
</dbReference>
<evidence type="ECO:0000256" key="2">
    <source>
        <dbReference type="ARBA" id="ARBA00022679"/>
    </source>
</evidence>
<dbReference type="PANTHER" id="PTHR47313:SF1">
    <property type="entry name" value="RIBOSOMAL RNA LARGE SUBUNIT METHYLTRANSFERASE K_L"/>
    <property type="match status" value="1"/>
</dbReference>
<dbReference type="CDD" id="cd11715">
    <property type="entry name" value="THUMP_AdoMetMT"/>
    <property type="match status" value="1"/>
</dbReference>
<dbReference type="EMBL" id="ACEC01000004">
    <property type="protein sequence ID" value="EEG32231.1"/>
    <property type="molecule type" value="Genomic_DNA"/>
</dbReference>
<organism evidence="5 6">
    <name type="scientific">[Clostridium] methylpentosum DSM 5476</name>
    <dbReference type="NCBI Taxonomy" id="537013"/>
    <lineage>
        <taxon>Bacteria</taxon>
        <taxon>Bacillati</taxon>
        <taxon>Bacillota</taxon>
        <taxon>Clostridia</taxon>
        <taxon>Eubacteriales</taxon>
        <taxon>Oscillospiraceae</taxon>
        <taxon>Oscillospiraceae incertae sedis</taxon>
    </lineage>
</organism>
<evidence type="ECO:0000313" key="5">
    <source>
        <dbReference type="EMBL" id="EEG32231.1"/>
    </source>
</evidence>
<reference evidence="5 6" key="1">
    <citation type="submission" date="2009-01" db="EMBL/GenBank/DDBJ databases">
        <authorList>
            <person name="Fulton L."/>
            <person name="Clifton S."/>
            <person name="Fulton B."/>
            <person name="Xu J."/>
            <person name="Minx P."/>
            <person name="Pepin K.H."/>
            <person name="Johnson M."/>
            <person name="Bhonagiri V."/>
            <person name="Nash W.E."/>
            <person name="Mardis E.R."/>
            <person name="Wilson R.K."/>
        </authorList>
    </citation>
    <scope>NUCLEOTIDE SEQUENCE [LARGE SCALE GENOMIC DNA]</scope>
    <source>
        <strain evidence="5 6">DSM 5476</strain>
    </source>
</reference>
<dbReference type="Pfam" id="PF22020">
    <property type="entry name" value="RlmL_1st"/>
    <property type="match status" value="1"/>
</dbReference>
<evidence type="ECO:0000256" key="3">
    <source>
        <dbReference type="PROSITE-ProRule" id="PRU00529"/>
    </source>
</evidence>
<dbReference type="InterPro" id="IPR000241">
    <property type="entry name" value="RlmKL-like_Mtase"/>
</dbReference>
<dbReference type="PROSITE" id="PS01261">
    <property type="entry name" value="UPF0020"/>
    <property type="match status" value="1"/>
</dbReference>
<dbReference type="GO" id="GO:0003723">
    <property type="term" value="F:RNA binding"/>
    <property type="evidence" value="ECO:0007669"/>
    <property type="project" value="UniProtKB-UniRule"/>
</dbReference>